<evidence type="ECO:0000313" key="3">
    <source>
        <dbReference type="Proteomes" id="UP000828390"/>
    </source>
</evidence>
<dbReference type="EMBL" id="JAIWYP010000002">
    <property type="protein sequence ID" value="KAH3875927.1"/>
    <property type="molecule type" value="Genomic_DNA"/>
</dbReference>
<accession>A0A9D4RRH0</accession>
<dbReference type="AlphaFoldDB" id="A0A9D4RRH0"/>
<reference evidence="2" key="1">
    <citation type="journal article" date="2019" name="bioRxiv">
        <title>The Genome of the Zebra Mussel, Dreissena polymorpha: A Resource for Invasive Species Research.</title>
        <authorList>
            <person name="McCartney M.A."/>
            <person name="Auch B."/>
            <person name="Kono T."/>
            <person name="Mallez S."/>
            <person name="Zhang Y."/>
            <person name="Obille A."/>
            <person name="Becker A."/>
            <person name="Abrahante J.E."/>
            <person name="Garbe J."/>
            <person name="Badalamenti J.P."/>
            <person name="Herman A."/>
            <person name="Mangelson H."/>
            <person name="Liachko I."/>
            <person name="Sullivan S."/>
            <person name="Sone E.D."/>
            <person name="Koren S."/>
            <person name="Silverstein K.A.T."/>
            <person name="Beckman K.B."/>
            <person name="Gohl D.M."/>
        </authorList>
    </citation>
    <scope>NUCLEOTIDE SEQUENCE</scope>
    <source>
        <strain evidence="2">Duluth1</strain>
        <tissue evidence="2">Whole animal</tissue>
    </source>
</reference>
<feature type="signal peptide" evidence="1">
    <location>
        <begin position="1"/>
        <end position="15"/>
    </location>
</feature>
<name>A0A9D4RRH0_DREPO</name>
<feature type="chain" id="PRO_5039028868" evidence="1">
    <location>
        <begin position="16"/>
        <end position="65"/>
    </location>
</feature>
<keyword evidence="3" id="KW-1185">Reference proteome</keyword>
<reference evidence="2" key="2">
    <citation type="submission" date="2020-11" db="EMBL/GenBank/DDBJ databases">
        <authorList>
            <person name="McCartney M.A."/>
            <person name="Auch B."/>
            <person name="Kono T."/>
            <person name="Mallez S."/>
            <person name="Becker A."/>
            <person name="Gohl D.M."/>
            <person name="Silverstein K.A.T."/>
            <person name="Koren S."/>
            <person name="Bechman K.B."/>
            <person name="Herman A."/>
            <person name="Abrahante J.E."/>
            <person name="Garbe J."/>
        </authorList>
    </citation>
    <scope>NUCLEOTIDE SEQUENCE</scope>
    <source>
        <strain evidence="2">Duluth1</strain>
        <tissue evidence="2">Whole animal</tissue>
    </source>
</reference>
<dbReference type="Proteomes" id="UP000828390">
    <property type="component" value="Unassembled WGS sequence"/>
</dbReference>
<sequence length="65" mass="6942">MRAGWLAGWLAGGLAGWLAGWRAGGTSLSRHCCAQADLKQDSAEARVTLTSSHEFSHKERELSTG</sequence>
<organism evidence="2 3">
    <name type="scientific">Dreissena polymorpha</name>
    <name type="common">Zebra mussel</name>
    <name type="synonym">Mytilus polymorpha</name>
    <dbReference type="NCBI Taxonomy" id="45954"/>
    <lineage>
        <taxon>Eukaryota</taxon>
        <taxon>Metazoa</taxon>
        <taxon>Spiralia</taxon>
        <taxon>Lophotrochozoa</taxon>
        <taxon>Mollusca</taxon>
        <taxon>Bivalvia</taxon>
        <taxon>Autobranchia</taxon>
        <taxon>Heteroconchia</taxon>
        <taxon>Euheterodonta</taxon>
        <taxon>Imparidentia</taxon>
        <taxon>Neoheterodontei</taxon>
        <taxon>Myida</taxon>
        <taxon>Dreissenoidea</taxon>
        <taxon>Dreissenidae</taxon>
        <taxon>Dreissena</taxon>
    </lineage>
</organism>
<proteinExistence type="predicted"/>
<evidence type="ECO:0000313" key="2">
    <source>
        <dbReference type="EMBL" id="KAH3875927.1"/>
    </source>
</evidence>
<gene>
    <name evidence="2" type="ORF">DPMN_039206</name>
</gene>
<protein>
    <submittedName>
        <fullName evidence="2">Uncharacterized protein</fullName>
    </submittedName>
</protein>
<keyword evidence="1" id="KW-0732">Signal</keyword>
<comment type="caution">
    <text evidence="2">The sequence shown here is derived from an EMBL/GenBank/DDBJ whole genome shotgun (WGS) entry which is preliminary data.</text>
</comment>
<evidence type="ECO:0000256" key="1">
    <source>
        <dbReference type="SAM" id="SignalP"/>
    </source>
</evidence>